<dbReference type="Proteomes" id="UP000663841">
    <property type="component" value="Unassembled WGS sequence"/>
</dbReference>
<evidence type="ECO:0000259" key="6">
    <source>
        <dbReference type="Pfam" id="PF08167"/>
    </source>
</evidence>
<feature type="region of interest" description="Disordered" evidence="5">
    <location>
        <begin position="709"/>
        <end position="775"/>
    </location>
</feature>
<sequence>MSSTKHPLELLLQNHLGTDESALKYLPNVITTLQQPDIFGEARVLGKWNARINSFLHSREAASRWVGLYLARYTALGSRQTLVDNAQGWVGVVLPMLSKPEPSPNHYAATRLLLHIFTAVTDMPEFQRQVVIPNVQKFSQALLVLAKNPESEFDLKLLAIDSLTQLVMYHPTHHKALHQQLFNFTLEHLQGSFPLPSNVSLLVDSQSPSLVTSSIQLHATLALTGGKVGAGMLWRQSLDSTMGTIWAVLETLRSTYLDVPRPSTTMTPFSLLGLPPDPALAGPTALDRFCSMIRLLVRLLKTPTSRPVSIPLGQLAHLTLALLRFNAISQSQSTSVVYEAVQRVNEVAIVPELCAAGCMLAQQLAQTCGKLFTPYVSQVFVVITHQLEQNITTELRTRLLKTIPPILANTHNPGPSASYNRLAAQVLRVLSPFLPSSRTYSSSRAPQENAKGKKRARYEGDELFSSNSLSSGSNLLRPPADNELDTAALFALAVLLPTLPLTIQTTIHRTLLALLLHLPRTGNARRLTQEISRVYACTLGEGSSGTLGIEVKALKGVEETYELSFIPGTDHHHILQRFLHPRIPPNSKSGPAIDDLLLFWKDEEEDEEAKEFRQTAAILAAKEISASKLVSETLPGSNGADHMIKDSGSGMLNVGQNDVADGVNMPGAFATTPAPQSAFQPTTPSFAPTKAIEIKSAVPAALPAASTRIISSAPPESTGTIPASSLFRSSEAQNTNQASPSPAPAGSSSLHPSVPDDDDEPMPQIDLDSDTDDEA</sequence>
<evidence type="ECO:0000313" key="8">
    <source>
        <dbReference type="Proteomes" id="UP000663841"/>
    </source>
</evidence>
<name>A0A8H2XJ49_9AGAM</name>
<reference evidence="7" key="1">
    <citation type="submission" date="2021-01" db="EMBL/GenBank/DDBJ databases">
        <authorList>
            <person name="Kaushik A."/>
        </authorList>
    </citation>
    <scope>NUCLEOTIDE SEQUENCE</scope>
    <source>
        <strain evidence="7">AG3-T5</strain>
    </source>
</reference>
<accession>A0A8H2XJ49</accession>
<dbReference type="PANTHER" id="PTHR34105:SF1">
    <property type="entry name" value="PROLINE-, GLUTAMIC ACID- AND LEUCINE-RICH PROTEIN 1"/>
    <property type="match status" value="1"/>
</dbReference>
<keyword evidence="4" id="KW-0539">Nucleus</keyword>
<evidence type="ECO:0000313" key="7">
    <source>
        <dbReference type="EMBL" id="CAE6428872.1"/>
    </source>
</evidence>
<gene>
    <name evidence="7" type="ORF">RDB_LOCUS62647</name>
</gene>
<dbReference type="PANTHER" id="PTHR34105">
    <property type="entry name" value="PROLINE-, GLUTAMIC ACID- AND LEUCINE-RICH PROTEIN 1"/>
    <property type="match status" value="1"/>
</dbReference>
<dbReference type="InterPro" id="IPR016024">
    <property type="entry name" value="ARM-type_fold"/>
</dbReference>
<feature type="compositionally biased region" description="Polar residues" evidence="5">
    <location>
        <begin position="437"/>
        <end position="446"/>
    </location>
</feature>
<dbReference type="Pfam" id="PF08167">
    <property type="entry name" value="RIX1"/>
    <property type="match status" value="1"/>
</dbReference>
<feature type="compositionally biased region" description="Acidic residues" evidence="5">
    <location>
        <begin position="755"/>
        <end position="775"/>
    </location>
</feature>
<dbReference type="AlphaFoldDB" id="A0A8H2XJ49"/>
<feature type="region of interest" description="Disordered" evidence="5">
    <location>
        <begin position="437"/>
        <end position="456"/>
    </location>
</feature>
<protein>
    <recommendedName>
        <fullName evidence="3">Pre-rRNA-processing protein RIX1</fullName>
    </recommendedName>
</protein>
<evidence type="ECO:0000256" key="4">
    <source>
        <dbReference type="ARBA" id="ARBA00023242"/>
    </source>
</evidence>
<proteinExistence type="inferred from homology"/>
<dbReference type="GO" id="GO:0006364">
    <property type="term" value="P:rRNA processing"/>
    <property type="evidence" value="ECO:0007669"/>
    <property type="project" value="TreeGrafter"/>
</dbReference>
<dbReference type="InterPro" id="IPR012583">
    <property type="entry name" value="RIX1_N"/>
</dbReference>
<evidence type="ECO:0000256" key="5">
    <source>
        <dbReference type="SAM" id="MobiDB-lite"/>
    </source>
</evidence>
<dbReference type="SUPFAM" id="SSF48371">
    <property type="entry name" value="ARM repeat"/>
    <property type="match status" value="1"/>
</dbReference>
<dbReference type="EMBL" id="CAJMWW010000083">
    <property type="protein sequence ID" value="CAE6428872.1"/>
    <property type="molecule type" value="Genomic_DNA"/>
</dbReference>
<comment type="similarity">
    <text evidence="2">Belongs to the RIX1/PELP1 family.</text>
</comment>
<evidence type="ECO:0000256" key="2">
    <source>
        <dbReference type="ARBA" id="ARBA00010511"/>
    </source>
</evidence>
<evidence type="ECO:0000256" key="3">
    <source>
        <dbReference type="ARBA" id="ARBA00021502"/>
    </source>
</evidence>
<comment type="caution">
    <text evidence="7">The sequence shown here is derived from an EMBL/GenBank/DDBJ whole genome shotgun (WGS) entry which is preliminary data.</text>
</comment>
<feature type="compositionally biased region" description="Polar residues" evidence="5">
    <location>
        <begin position="709"/>
        <end position="737"/>
    </location>
</feature>
<feature type="domain" description="Pre-rRNA-processing protein RIX1 N-terminal" evidence="6">
    <location>
        <begin position="11"/>
        <end position="193"/>
    </location>
</feature>
<organism evidence="7 8">
    <name type="scientific">Rhizoctonia solani</name>
    <dbReference type="NCBI Taxonomy" id="456999"/>
    <lineage>
        <taxon>Eukaryota</taxon>
        <taxon>Fungi</taxon>
        <taxon>Dikarya</taxon>
        <taxon>Basidiomycota</taxon>
        <taxon>Agaricomycotina</taxon>
        <taxon>Agaricomycetes</taxon>
        <taxon>Cantharellales</taxon>
        <taxon>Ceratobasidiaceae</taxon>
        <taxon>Rhizoctonia</taxon>
    </lineage>
</organism>
<comment type="subcellular location">
    <subcellularLocation>
        <location evidence="1">Nucleus</location>
    </subcellularLocation>
</comment>
<feature type="compositionally biased region" description="Low complexity" evidence="5">
    <location>
        <begin position="738"/>
        <end position="753"/>
    </location>
</feature>
<evidence type="ECO:0000256" key="1">
    <source>
        <dbReference type="ARBA" id="ARBA00004123"/>
    </source>
</evidence>
<dbReference type="GO" id="GO:0005634">
    <property type="term" value="C:nucleus"/>
    <property type="evidence" value="ECO:0007669"/>
    <property type="project" value="UniProtKB-SubCell"/>
</dbReference>